<feature type="transmembrane region" description="Helical" evidence="2">
    <location>
        <begin position="126"/>
        <end position="149"/>
    </location>
</feature>
<organism evidence="3">
    <name type="scientific">Lotus japonicus</name>
    <name type="common">Lotus corniculatus var. japonicus</name>
    <dbReference type="NCBI Taxonomy" id="34305"/>
    <lineage>
        <taxon>Eukaryota</taxon>
        <taxon>Viridiplantae</taxon>
        <taxon>Streptophyta</taxon>
        <taxon>Embryophyta</taxon>
        <taxon>Tracheophyta</taxon>
        <taxon>Spermatophyta</taxon>
        <taxon>Magnoliopsida</taxon>
        <taxon>eudicotyledons</taxon>
        <taxon>Gunneridae</taxon>
        <taxon>Pentapetalae</taxon>
        <taxon>rosids</taxon>
        <taxon>fabids</taxon>
        <taxon>Fabales</taxon>
        <taxon>Fabaceae</taxon>
        <taxon>Papilionoideae</taxon>
        <taxon>50 kb inversion clade</taxon>
        <taxon>NPAAA clade</taxon>
        <taxon>Hologalegina</taxon>
        <taxon>robinioid clade</taxon>
        <taxon>Loteae</taxon>
        <taxon>Lotus</taxon>
    </lineage>
</organism>
<feature type="region of interest" description="Disordered" evidence="1">
    <location>
        <begin position="38"/>
        <end position="77"/>
    </location>
</feature>
<feature type="transmembrane region" description="Helical" evidence="2">
    <location>
        <begin position="95"/>
        <end position="114"/>
    </location>
</feature>
<dbReference type="PANTHER" id="PTHR34575">
    <property type="entry name" value="PROTEIN PAM68, CHLOROPLASTIC"/>
    <property type="match status" value="1"/>
</dbReference>
<evidence type="ECO:0000313" key="3">
    <source>
        <dbReference type="EMBL" id="AFK39959.1"/>
    </source>
</evidence>
<keyword evidence="2" id="KW-0812">Transmembrane</keyword>
<dbReference type="InterPro" id="IPR021855">
    <property type="entry name" value="PAM68-like"/>
</dbReference>
<reference evidence="3" key="1">
    <citation type="submission" date="2012-05" db="EMBL/GenBank/DDBJ databases">
        <authorList>
            <person name="Krishnakumar V."/>
            <person name="Cheung F."/>
            <person name="Xiao Y."/>
            <person name="Chan A."/>
            <person name="Moskal W.A."/>
            <person name="Town C.D."/>
        </authorList>
    </citation>
    <scope>NUCLEOTIDE SEQUENCE</scope>
</reference>
<evidence type="ECO:0000256" key="1">
    <source>
        <dbReference type="SAM" id="MobiDB-lite"/>
    </source>
</evidence>
<dbReference type="AlphaFoldDB" id="I3SI67"/>
<evidence type="ECO:0000256" key="2">
    <source>
        <dbReference type="SAM" id="Phobius"/>
    </source>
</evidence>
<accession>I3SI67</accession>
<name>I3SI67_LOTJA</name>
<dbReference type="EMBL" id="BT140164">
    <property type="protein sequence ID" value="AFK39959.1"/>
    <property type="molecule type" value="mRNA"/>
</dbReference>
<sequence>MKSLVCASHPTLYLPNYSSWKSKFRAFHPITAEKQPNYYPLTTPKPPRANAKGFSNRPSTTETDIVPSKNRRRGVNEEEDEELPRVVLYRIIGRILFSVGVPLVLGLALLDLYGELKDRGIWDAPLWIPFTTTLLTFGASTLGIAYGTLSASLDAEREGTFLGLNEVQRNWGGDVGGKRIKKASQRL</sequence>
<dbReference type="PANTHER" id="PTHR34575:SF6">
    <property type="entry name" value="EXPRESSED PROTEIN"/>
    <property type="match status" value="1"/>
</dbReference>
<dbReference type="Pfam" id="PF11947">
    <property type="entry name" value="DUF3464"/>
    <property type="match status" value="1"/>
</dbReference>
<protein>
    <submittedName>
        <fullName evidence="3">Uncharacterized protein</fullName>
    </submittedName>
</protein>
<keyword evidence="2" id="KW-1133">Transmembrane helix</keyword>
<keyword evidence="2" id="KW-0472">Membrane</keyword>
<proteinExistence type="evidence at transcript level"/>